<sequence>MQNIENRQKKLIMIALMLVLFFQTFNSTLIAAATPKIIAAIGGFEHLEWIFTVRMFVVTITLLLAGSLSDQFGRRRLLLIGVIIFTIGTFLCGHATGLFQFVLFRIIQAVGSGILTSTYLTTIGDLFNPRERGFWQGLMLGILGITGLFGPLLGGYIVDHYSWQWTFWLFSPFGMIAFVVIQKAYPKWENKHKHKAIDYVGALLLSLFLFLLLLIFTLGKSTYAWSSLQMTVLTLVAFVILFLFIKWENQLSFPILPLYLFKNRNFIVANLTGVLLTVGMAGALIYSPFYIQGVLGLSAIQTGIVMMYATLAMALSGLMSGFLLSKSLNFKIMALIGISFMAIGMYLHATLTPSSSYTYITILMILIGFGIGMNYPVLTIAIQNSVEQRYLGVATATMQTFRSLGSTIGVAIFGIVMSISLNNQPAVSYPELSDPQILLKKDQLESIRNSLSIQQVNAFDTQINSLKITFNDALSNVFGLGFILILMALLCVFLLQQMPIDSRSGKHEA</sequence>
<dbReference type="InterPro" id="IPR036259">
    <property type="entry name" value="MFS_trans_sf"/>
</dbReference>
<accession>A0A926N7M8</accession>
<feature type="transmembrane region" description="Helical" evidence="7">
    <location>
        <begin position="357"/>
        <end position="382"/>
    </location>
</feature>
<dbReference type="Gene3D" id="1.20.1250.20">
    <property type="entry name" value="MFS general substrate transporter like domains"/>
    <property type="match status" value="2"/>
</dbReference>
<feature type="transmembrane region" description="Helical" evidence="7">
    <location>
        <begin position="102"/>
        <end position="121"/>
    </location>
</feature>
<feature type="transmembrane region" description="Helical" evidence="7">
    <location>
        <begin position="133"/>
        <end position="153"/>
    </location>
</feature>
<dbReference type="GO" id="GO:0005886">
    <property type="term" value="C:plasma membrane"/>
    <property type="evidence" value="ECO:0007669"/>
    <property type="project" value="UniProtKB-SubCell"/>
</dbReference>
<dbReference type="InterPro" id="IPR011701">
    <property type="entry name" value="MFS"/>
</dbReference>
<feature type="domain" description="Major facilitator superfamily (MFS) profile" evidence="8">
    <location>
        <begin position="12"/>
        <end position="499"/>
    </location>
</feature>
<proteinExistence type="predicted"/>
<dbReference type="NCBIfam" id="TIGR00711">
    <property type="entry name" value="efflux_EmrB"/>
    <property type="match status" value="1"/>
</dbReference>
<evidence type="ECO:0000313" key="10">
    <source>
        <dbReference type="Proteomes" id="UP000661691"/>
    </source>
</evidence>
<keyword evidence="2" id="KW-0813">Transport</keyword>
<dbReference type="Proteomes" id="UP000661691">
    <property type="component" value="Unassembled WGS sequence"/>
</dbReference>
<feature type="transmembrane region" description="Helical" evidence="7">
    <location>
        <begin position="266"/>
        <end position="291"/>
    </location>
</feature>
<feature type="transmembrane region" description="Helical" evidence="7">
    <location>
        <begin position="165"/>
        <end position="185"/>
    </location>
</feature>
<dbReference type="PROSITE" id="PS50850">
    <property type="entry name" value="MFS"/>
    <property type="match status" value="1"/>
</dbReference>
<dbReference type="PANTHER" id="PTHR23501">
    <property type="entry name" value="MAJOR FACILITATOR SUPERFAMILY"/>
    <property type="match status" value="1"/>
</dbReference>
<evidence type="ECO:0000256" key="7">
    <source>
        <dbReference type="SAM" id="Phobius"/>
    </source>
</evidence>
<evidence type="ECO:0000256" key="4">
    <source>
        <dbReference type="ARBA" id="ARBA00022692"/>
    </source>
</evidence>
<dbReference type="AlphaFoldDB" id="A0A926N7M8"/>
<feature type="transmembrane region" description="Helical" evidence="7">
    <location>
        <begin position="303"/>
        <end position="325"/>
    </location>
</feature>
<dbReference type="EMBL" id="JACXAH010000004">
    <property type="protein sequence ID" value="MBD1371541.1"/>
    <property type="molecule type" value="Genomic_DNA"/>
</dbReference>
<keyword evidence="6 7" id="KW-0472">Membrane</keyword>
<evidence type="ECO:0000256" key="3">
    <source>
        <dbReference type="ARBA" id="ARBA00022475"/>
    </source>
</evidence>
<feature type="transmembrane region" description="Helical" evidence="7">
    <location>
        <begin position="403"/>
        <end position="421"/>
    </location>
</feature>
<keyword evidence="5 7" id="KW-1133">Transmembrane helix</keyword>
<comment type="subcellular location">
    <subcellularLocation>
        <location evidence="1">Cell membrane</location>
        <topology evidence="1">Multi-pass membrane protein</topology>
    </subcellularLocation>
</comment>
<feature type="transmembrane region" description="Helical" evidence="7">
    <location>
        <begin position="332"/>
        <end position="351"/>
    </location>
</feature>
<dbReference type="PRINTS" id="PR01036">
    <property type="entry name" value="TCRTETB"/>
</dbReference>
<feature type="transmembrane region" description="Helical" evidence="7">
    <location>
        <begin position="197"/>
        <end position="218"/>
    </location>
</feature>
<feature type="transmembrane region" description="Helical" evidence="7">
    <location>
        <begin position="47"/>
        <end position="65"/>
    </location>
</feature>
<evidence type="ECO:0000256" key="6">
    <source>
        <dbReference type="ARBA" id="ARBA00023136"/>
    </source>
</evidence>
<feature type="transmembrane region" description="Helical" evidence="7">
    <location>
        <begin position="77"/>
        <end position="96"/>
    </location>
</feature>
<dbReference type="RefSeq" id="WP_191141606.1">
    <property type="nucleotide sequence ID" value="NZ_JACXAH010000004.1"/>
</dbReference>
<evidence type="ECO:0000313" key="9">
    <source>
        <dbReference type="EMBL" id="MBD1371541.1"/>
    </source>
</evidence>
<evidence type="ECO:0000256" key="5">
    <source>
        <dbReference type="ARBA" id="ARBA00022989"/>
    </source>
</evidence>
<dbReference type="InterPro" id="IPR020846">
    <property type="entry name" value="MFS_dom"/>
</dbReference>
<evidence type="ECO:0000259" key="8">
    <source>
        <dbReference type="PROSITE" id="PS50850"/>
    </source>
</evidence>
<feature type="transmembrane region" description="Helical" evidence="7">
    <location>
        <begin position="473"/>
        <end position="495"/>
    </location>
</feature>
<keyword evidence="10" id="KW-1185">Reference proteome</keyword>
<keyword evidence="3" id="KW-1003">Cell membrane</keyword>
<gene>
    <name evidence="9" type="ORF">IC620_04120</name>
</gene>
<dbReference type="InterPro" id="IPR004638">
    <property type="entry name" value="EmrB-like"/>
</dbReference>
<protein>
    <submittedName>
        <fullName evidence="9">DHA2 family efflux MFS transporter permease subunit</fullName>
    </submittedName>
</protein>
<dbReference type="PANTHER" id="PTHR23501:SF197">
    <property type="entry name" value="COMD"/>
    <property type="match status" value="1"/>
</dbReference>
<evidence type="ECO:0000256" key="2">
    <source>
        <dbReference type="ARBA" id="ARBA00022448"/>
    </source>
</evidence>
<organism evidence="9 10">
    <name type="scientific">Polycladospora coralii</name>
    <dbReference type="NCBI Taxonomy" id="2771432"/>
    <lineage>
        <taxon>Bacteria</taxon>
        <taxon>Bacillati</taxon>
        <taxon>Bacillota</taxon>
        <taxon>Bacilli</taxon>
        <taxon>Bacillales</taxon>
        <taxon>Thermoactinomycetaceae</taxon>
        <taxon>Polycladospora</taxon>
    </lineage>
</organism>
<evidence type="ECO:0000256" key="1">
    <source>
        <dbReference type="ARBA" id="ARBA00004651"/>
    </source>
</evidence>
<dbReference type="Pfam" id="PF07690">
    <property type="entry name" value="MFS_1"/>
    <property type="match status" value="1"/>
</dbReference>
<dbReference type="GO" id="GO:0022857">
    <property type="term" value="F:transmembrane transporter activity"/>
    <property type="evidence" value="ECO:0007669"/>
    <property type="project" value="InterPro"/>
</dbReference>
<name>A0A926N7M8_9BACL</name>
<feature type="transmembrane region" description="Helical" evidence="7">
    <location>
        <begin position="224"/>
        <end position="245"/>
    </location>
</feature>
<dbReference type="SUPFAM" id="SSF103473">
    <property type="entry name" value="MFS general substrate transporter"/>
    <property type="match status" value="1"/>
</dbReference>
<keyword evidence="4 7" id="KW-0812">Transmembrane</keyword>
<reference evidence="9" key="1">
    <citation type="submission" date="2020-09" db="EMBL/GenBank/DDBJ databases">
        <title>A novel bacterium of genus Hazenella, isolated from South China Sea.</title>
        <authorList>
            <person name="Huang H."/>
            <person name="Mo K."/>
            <person name="Hu Y."/>
        </authorList>
    </citation>
    <scope>NUCLEOTIDE SEQUENCE</scope>
    <source>
        <strain evidence="9">IB182357</strain>
    </source>
</reference>
<comment type="caution">
    <text evidence="9">The sequence shown here is derived from an EMBL/GenBank/DDBJ whole genome shotgun (WGS) entry which is preliminary data.</text>
</comment>